<gene>
    <name evidence="9" type="primary">thiE</name>
    <name evidence="13" type="ORF">H8K55_10180</name>
</gene>
<dbReference type="RefSeq" id="WP_186941984.1">
    <property type="nucleotide sequence ID" value="NZ_JACOGA010000008.1"/>
</dbReference>
<evidence type="ECO:0000259" key="12">
    <source>
        <dbReference type="Pfam" id="PF02581"/>
    </source>
</evidence>
<dbReference type="NCBIfam" id="TIGR00693">
    <property type="entry name" value="thiE"/>
    <property type="match status" value="1"/>
</dbReference>
<dbReference type="Pfam" id="PF02581">
    <property type="entry name" value="TMP-TENI"/>
    <property type="match status" value="1"/>
</dbReference>
<evidence type="ECO:0000313" key="13">
    <source>
        <dbReference type="EMBL" id="MBC3873959.1"/>
    </source>
</evidence>
<dbReference type="EMBL" id="JACOGA010000008">
    <property type="protein sequence ID" value="MBC3873959.1"/>
    <property type="molecule type" value="Genomic_DNA"/>
</dbReference>
<dbReference type="EC" id="2.5.1.3" evidence="9"/>
<comment type="function">
    <text evidence="9">Condenses 4-methyl-5-(beta-hydroxyethyl)thiazole monophosphate (THZ-P) and 2-methyl-4-amino-5-hydroxymethyl pyrimidine pyrophosphate (HMP-PP) to form thiamine monophosphate (TMP).</text>
</comment>
<accession>A0ABR6YBL3</accession>
<evidence type="ECO:0000256" key="1">
    <source>
        <dbReference type="ARBA" id="ARBA00005165"/>
    </source>
</evidence>
<evidence type="ECO:0000256" key="10">
    <source>
        <dbReference type="RuleBase" id="RU003826"/>
    </source>
</evidence>
<dbReference type="SUPFAM" id="SSF51391">
    <property type="entry name" value="Thiamin phosphate synthase"/>
    <property type="match status" value="1"/>
</dbReference>
<comment type="catalytic activity">
    <reaction evidence="6 9 10">
        <text>4-methyl-5-(2-phosphooxyethyl)-thiazole + 4-amino-2-methyl-5-(diphosphooxymethyl)pyrimidine + H(+) = thiamine phosphate + diphosphate</text>
        <dbReference type="Rhea" id="RHEA:22328"/>
        <dbReference type="ChEBI" id="CHEBI:15378"/>
        <dbReference type="ChEBI" id="CHEBI:33019"/>
        <dbReference type="ChEBI" id="CHEBI:37575"/>
        <dbReference type="ChEBI" id="CHEBI:57841"/>
        <dbReference type="ChEBI" id="CHEBI:58296"/>
        <dbReference type="EC" id="2.5.1.3"/>
    </reaction>
</comment>
<evidence type="ECO:0000256" key="9">
    <source>
        <dbReference type="HAMAP-Rule" id="MF_00097"/>
    </source>
</evidence>
<protein>
    <recommendedName>
        <fullName evidence="9">Thiamine-phosphate synthase</fullName>
        <shortName evidence="9">TP synthase</shortName>
        <shortName evidence="9">TPS</shortName>
        <ecNumber evidence="9">2.5.1.3</ecNumber>
    </recommendedName>
    <alternativeName>
        <fullName evidence="9">Thiamine-phosphate pyrophosphorylase</fullName>
        <shortName evidence="9">TMP pyrophosphorylase</shortName>
        <shortName evidence="9">TMP-PPase</shortName>
    </alternativeName>
</protein>
<dbReference type="PANTHER" id="PTHR20857:SF15">
    <property type="entry name" value="THIAMINE-PHOSPHATE SYNTHASE"/>
    <property type="match status" value="1"/>
</dbReference>
<name>A0ABR6YBL3_9BURK</name>
<feature type="binding site" evidence="9">
    <location>
        <position position="103"/>
    </location>
    <ligand>
        <name>Mg(2+)</name>
        <dbReference type="ChEBI" id="CHEBI:18420"/>
    </ligand>
</feature>
<comment type="catalytic activity">
    <reaction evidence="7 9 10">
        <text>2-(2-carboxy-4-methylthiazol-5-yl)ethyl phosphate + 4-amino-2-methyl-5-(diphosphooxymethyl)pyrimidine + 2 H(+) = thiamine phosphate + CO2 + diphosphate</text>
        <dbReference type="Rhea" id="RHEA:47848"/>
        <dbReference type="ChEBI" id="CHEBI:15378"/>
        <dbReference type="ChEBI" id="CHEBI:16526"/>
        <dbReference type="ChEBI" id="CHEBI:33019"/>
        <dbReference type="ChEBI" id="CHEBI:37575"/>
        <dbReference type="ChEBI" id="CHEBI:57841"/>
        <dbReference type="ChEBI" id="CHEBI:62890"/>
        <dbReference type="EC" id="2.5.1.3"/>
    </reaction>
</comment>
<sequence>MNAVQNADKDSAKNWQQQLRGLYLVTPNWDDTQRLLEVTERALAAGVRVLQYRHKTANIELRYAQASALQSLCKKYAVAFIINDFVNLCVQLNADGVHVGGSDISVAQARSIVGPDKIVGSSCYGDLDLARLAQTQGASYMAFGGFYPSLVKQYPVTTKPEIVELARAELNLPQVVIGGMTVELARPLVERGADMVAAISSVYNAELPEQVVRDFIALFQ</sequence>
<feature type="binding site" evidence="9">
    <location>
        <position position="83"/>
    </location>
    <ligand>
        <name>4-amino-2-methyl-5-(diphosphooxymethyl)pyrimidine</name>
        <dbReference type="ChEBI" id="CHEBI:57841"/>
    </ligand>
</feature>
<dbReference type="InterPro" id="IPR022998">
    <property type="entry name" value="ThiamineP_synth_TenI"/>
</dbReference>
<comment type="caution">
    <text evidence="9">Lacks conserved residue(s) required for the propagation of feature annotation.</text>
</comment>
<evidence type="ECO:0000256" key="8">
    <source>
        <dbReference type="ARBA" id="ARBA00047883"/>
    </source>
</evidence>
<comment type="pathway">
    <text evidence="1 9 11">Cofactor biosynthesis; thiamine diphosphate biosynthesis; thiamine phosphate from 4-amino-2-methyl-5-diphosphomethylpyrimidine and 4-methyl-5-(2-phosphoethyl)-thiazole: step 1/1.</text>
</comment>
<feature type="binding site" evidence="9">
    <location>
        <begin position="51"/>
        <end position="55"/>
    </location>
    <ligand>
        <name>4-amino-2-methyl-5-(diphosphooxymethyl)pyrimidine</name>
        <dbReference type="ChEBI" id="CHEBI:57841"/>
    </ligand>
</feature>
<dbReference type="InterPro" id="IPR013785">
    <property type="entry name" value="Aldolase_TIM"/>
</dbReference>
<feature type="binding site" evidence="9">
    <location>
        <begin position="199"/>
        <end position="200"/>
    </location>
    <ligand>
        <name>2-[(2R,5Z)-2-carboxy-4-methylthiazol-5(2H)-ylidene]ethyl phosphate</name>
        <dbReference type="ChEBI" id="CHEBI:62899"/>
    </ligand>
</feature>
<dbReference type="PANTHER" id="PTHR20857">
    <property type="entry name" value="THIAMINE-PHOSPHATE PYROPHOSPHORYLASE"/>
    <property type="match status" value="1"/>
</dbReference>
<evidence type="ECO:0000256" key="11">
    <source>
        <dbReference type="RuleBase" id="RU004253"/>
    </source>
</evidence>
<keyword evidence="14" id="KW-1185">Reference proteome</keyword>
<evidence type="ECO:0000256" key="4">
    <source>
        <dbReference type="ARBA" id="ARBA00022842"/>
    </source>
</evidence>
<feature type="domain" description="Thiamine phosphate synthase/TenI" evidence="12">
    <location>
        <begin position="22"/>
        <end position="202"/>
    </location>
</feature>
<evidence type="ECO:0000256" key="7">
    <source>
        <dbReference type="ARBA" id="ARBA00047851"/>
    </source>
</evidence>
<dbReference type="HAMAP" id="MF_00097">
    <property type="entry name" value="TMP_synthase"/>
    <property type="match status" value="1"/>
</dbReference>
<comment type="catalytic activity">
    <reaction evidence="8 9 10">
        <text>2-[(2R,5Z)-2-carboxy-4-methylthiazol-5(2H)-ylidene]ethyl phosphate + 4-amino-2-methyl-5-(diphosphooxymethyl)pyrimidine + 2 H(+) = thiamine phosphate + CO2 + diphosphate</text>
        <dbReference type="Rhea" id="RHEA:47844"/>
        <dbReference type="ChEBI" id="CHEBI:15378"/>
        <dbReference type="ChEBI" id="CHEBI:16526"/>
        <dbReference type="ChEBI" id="CHEBI:33019"/>
        <dbReference type="ChEBI" id="CHEBI:37575"/>
        <dbReference type="ChEBI" id="CHEBI:57841"/>
        <dbReference type="ChEBI" id="CHEBI:62899"/>
        <dbReference type="EC" id="2.5.1.3"/>
    </reaction>
</comment>
<feature type="binding site" evidence="9">
    <location>
        <position position="152"/>
    </location>
    <ligand>
        <name>4-amino-2-methyl-5-(diphosphooxymethyl)pyrimidine</name>
        <dbReference type="ChEBI" id="CHEBI:57841"/>
    </ligand>
</feature>
<dbReference type="InterPro" id="IPR036206">
    <property type="entry name" value="ThiamineP_synth_sf"/>
</dbReference>
<keyword evidence="2 9" id="KW-0808">Transferase</keyword>
<organism evidence="13 14">
    <name type="scientific">Undibacterium flavidum</name>
    <dbReference type="NCBI Taxonomy" id="2762297"/>
    <lineage>
        <taxon>Bacteria</taxon>
        <taxon>Pseudomonadati</taxon>
        <taxon>Pseudomonadota</taxon>
        <taxon>Betaproteobacteria</taxon>
        <taxon>Burkholderiales</taxon>
        <taxon>Oxalobacteraceae</taxon>
        <taxon>Undibacterium</taxon>
    </lineage>
</organism>
<reference evidence="13 14" key="1">
    <citation type="submission" date="2020-08" db="EMBL/GenBank/DDBJ databases">
        <title>Novel species isolated from subtropical streams in China.</title>
        <authorList>
            <person name="Lu H."/>
        </authorList>
    </citation>
    <scope>NUCLEOTIDE SEQUENCE [LARGE SCALE GENOMIC DNA]</scope>
    <source>
        <strain evidence="13 14">LX15W</strain>
    </source>
</reference>
<dbReference type="CDD" id="cd00564">
    <property type="entry name" value="TMP_TenI"/>
    <property type="match status" value="1"/>
</dbReference>
<keyword evidence="5 9" id="KW-0784">Thiamine biosynthesis</keyword>
<feature type="binding site" evidence="9">
    <location>
        <position position="122"/>
    </location>
    <ligand>
        <name>4-amino-2-methyl-5-(diphosphooxymethyl)pyrimidine</name>
        <dbReference type="ChEBI" id="CHEBI:57841"/>
    </ligand>
</feature>
<keyword evidence="3 9" id="KW-0479">Metal-binding</keyword>
<comment type="similarity">
    <text evidence="9 10">Belongs to the thiamine-phosphate synthase family.</text>
</comment>
<evidence type="ECO:0000256" key="6">
    <source>
        <dbReference type="ARBA" id="ARBA00047334"/>
    </source>
</evidence>
<dbReference type="Gene3D" id="3.20.20.70">
    <property type="entry name" value="Aldolase class I"/>
    <property type="match status" value="1"/>
</dbReference>
<feature type="binding site" evidence="9">
    <location>
        <position position="179"/>
    </location>
    <ligand>
        <name>2-[(2R,5Z)-2-carboxy-4-methylthiazol-5(2H)-ylidene]ethyl phosphate</name>
        <dbReference type="ChEBI" id="CHEBI:62899"/>
    </ligand>
</feature>
<dbReference type="Proteomes" id="UP000624279">
    <property type="component" value="Unassembled WGS sequence"/>
</dbReference>
<dbReference type="GO" id="GO:0004789">
    <property type="term" value="F:thiamine-phosphate diphosphorylase activity"/>
    <property type="evidence" value="ECO:0007669"/>
    <property type="project" value="UniProtKB-EC"/>
</dbReference>
<keyword evidence="4 9" id="KW-0460">Magnesium</keyword>
<proteinExistence type="inferred from homology"/>
<comment type="cofactor">
    <cofactor evidence="9">
        <name>Mg(2+)</name>
        <dbReference type="ChEBI" id="CHEBI:18420"/>
    </cofactor>
    <text evidence="9">Binds 1 Mg(2+) ion per subunit.</text>
</comment>
<comment type="caution">
    <text evidence="13">The sequence shown here is derived from an EMBL/GenBank/DDBJ whole genome shotgun (WGS) entry which is preliminary data.</text>
</comment>
<evidence type="ECO:0000256" key="2">
    <source>
        <dbReference type="ARBA" id="ARBA00022679"/>
    </source>
</evidence>
<evidence type="ECO:0000313" key="14">
    <source>
        <dbReference type="Proteomes" id="UP000624279"/>
    </source>
</evidence>
<evidence type="ECO:0000256" key="5">
    <source>
        <dbReference type="ARBA" id="ARBA00022977"/>
    </source>
</evidence>
<evidence type="ECO:0000256" key="3">
    <source>
        <dbReference type="ARBA" id="ARBA00022723"/>
    </source>
</evidence>
<dbReference type="InterPro" id="IPR034291">
    <property type="entry name" value="TMP_synthase"/>
</dbReference>
<feature type="binding site" evidence="9">
    <location>
        <position position="84"/>
    </location>
    <ligand>
        <name>Mg(2+)</name>
        <dbReference type="ChEBI" id="CHEBI:18420"/>
    </ligand>
</feature>